<comment type="caution">
    <text evidence="4">The sequence shown here is derived from an EMBL/GenBank/DDBJ whole genome shotgun (WGS) entry which is preliminary data.</text>
</comment>
<dbReference type="GO" id="GO:0031411">
    <property type="term" value="C:gas vesicle"/>
    <property type="evidence" value="ECO:0007669"/>
    <property type="project" value="UniProtKB-SubCell"/>
</dbReference>
<dbReference type="AlphaFoldDB" id="A0A177Y9F5"/>
<accession>A0A177Y9F5</accession>
<keyword evidence="5" id="KW-1185">Reference proteome</keyword>
<reference evidence="4 5" key="1">
    <citation type="submission" date="2016-03" db="EMBL/GenBank/DDBJ databases">
        <title>Genome sequence of Rhodococcus kyotonensis KB10.</title>
        <authorList>
            <person name="Jeong H."/>
            <person name="Hong C.E."/>
            <person name="Jo S.H."/>
            <person name="Park J.M."/>
        </authorList>
    </citation>
    <scope>NUCLEOTIDE SEQUENCE [LARGE SCALE GENOMIC DNA]</scope>
    <source>
        <strain evidence="4 5">KB10</strain>
    </source>
</reference>
<dbReference type="GO" id="GO:0031412">
    <property type="term" value="P:gas vesicle organization"/>
    <property type="evidence" value="ECO:0007669"/>
    <property type="project" value="InterPro"/>
</dbReference>
<evidence type="ECO:0000256" key="2">
    <source>
        <dbReference type="ARBA" id="ARBA00035108"/>
    </source>
</evidence>
<evidence type="ECO:0000313" key="4">
    <source>
        <dbReference type="EMBL" id="OAK52137.1"/>
    </source>
</evidence>
<evidence type="ECO:0000256" key="3">
    <source>
        <dbReference type="ARBA" id="ARBA00035643"/>
    </source>
</evidence>
<gene>
    <name evidence="4" type="ORF">A3K89_24930</name>
</gene>
<comment type="similarity">
    <text evidence="3">Belongs to the gas vesicle GvpF/GvpL family.</text>
</comment>
<dbReference type="PANTHER" id="PTHR36852:SF1">
    <property type="entry name" value="PROTEIN GVPL 2"/>
    <property type="match status" value="1"/>
</dbReference>
<dbReference type="PANTHER" id="PTHR36852">
    <property type="entry name" value="PROTEIN GVPL 2"/>
    <property type="match status" value="1"/>
</dbReference>
<proteinExistence type="inferred from homology"/>
<comment type="subcellular location">
    <subcellularLocation>
        <location evidence="2">Gas vesicle</location>
    </subcellularLocation>
</comment>
<dbReference type="EMBL" id="LVHI01000025">
    <property type="protein sequence ID" value="OAK52137.1"/>
    <property type="molecule type" value="Genomic_DNA"/>
</dbReference>
<dbReference type="Proteomes" id="UP000077519">
    <property type="component" value="Unassembled WGS sequence"/>
</dbReference>
<evidence type="ECO:0000313" key="5">
    <source>
        <dbReference type="Proteomes" id="UP000077519"/>
    </source>
</evidence>
<evidence type="ECO:0000256" key="1">
    <source>
        <dbReference type="ARBA" id="ARBA00022987"/>
    </source>
</evidence>
<keyword evidence="1" id="KW-0304">Gas vesicle</keyword>
<sequence>MRTIVTNTGTWVYAVVGDGPIDADLPPGVAGERVRVIEAAGLTAVVGSVPFDTFGDEALHRNLEKADWLDDVARVHDGVVGAVAHTADTVPMRLATVYSDDDHVRATLSARRTAFDTALRRIAGRAEWGVRGVADTSLPRDNDDEPSSRADIELSVAADANDVYTALLEAAVAGRRREPAAPELAGSRPWMPLVSTYLVERRRTGDFAAAVSFLNRTYARLELELTGPWPPYSFTGIDEDPGPS</sequence>
<dbReference type="InterPro" id="IPR009430">
    <property type="entry name" value="GvpL/GvpF"/>
</dbReference>
<protein>
    <recommendedName>
        <fullName evidence="6">Gas vesicle synthesis protein GvpL/GvpF</fullName>
    </recommendedName>
</protein>
<name>A0A177Y9F5_9NOCA</name>
<evidence type="ECO:0008006" key="6">
    <source>
        <dbReference type="Google" id="ProtNLM"/>
    </source>
</evidence>
<organism evidence="4 5">
    <name type="scientific">Rhodococcoides kyotonense</name>
    <dbReference type="NCBI Taxonomy" id="398843"/>
    <lineage>
        <taxon>Bacteria</taxon>
        <taxon>Bacillati</taxon>
        <taxon>Actinomycetota</taxon>
        <taxon>Actinomycetes</taxon>
        <taxon>Mycobacteriales</taxon>
        <taxon>Nocardiaceae</taxon>
        <taxon>Rhodococcoides</taxon>
    </lineage>
</organism>
<dbReference type="Pfam" id="PF06386">
    <property type="entry name" value="GvpL_GvpF"/>
    <property type="match status" value="2"/>
</dbReference>